<dbReference type="AlphaFoldDB" id="A0A8R1ELE7"/>
<evidence type="ECO:0000313" key="9">
    <source>
        <dbReference type="EnsemblMetazoa" id="CJA38978.1"/>
    </source>
</evidence>
<keyword evidence="3" id="KW-0677">Repeat</keyword>
<dbReference type="PROSITE" id="PS00028">
    <property type="entry name" value="ZINC_FINGER_C2H2_1"/>
    <property type="match status" value="2"/>
</dbReference>
<keyword evidence="2" id="KW-0479">Metal-binding</keyword>
<dbReference type="Proteomes" id="UP000005237">
    <property type="component" value="Unassembled WGS sequence"/>
</dbReference>
<evidence type="ECO:0000256" key="5">
    <source>
        <dbReference type="ARBA" id="ARBA00022833"/>
    </source>
</evidence>
<proteinExistence type="predicted"/>
<dbReference type="PROSITE" id="PS50157">
    <property type="entry name" value="ZINC_FINGER_C2H2_2"/>
    <property type="match status" value="2"/>
</dbReference>
<feature type="domain" description="C2H2-type" evidence="8">
    <location>
        <begin position="66"/>
        <end position="95"/>
    </location>
</feature>
<keyword evidence="10" id="KW-1185">Reference proteome</keyword>
<keyword evidence="4 7" id="KW-0863">Zinc-finger</keyword>
<evidence type="ECO:0000256" key="7">
    <source>
        <dbReference type="PROSITE-ProRule" id="PRU00042"/>
    </source>
</evidence>
<name>A0A8R1ELE7_CAEJA</name>
<dbReference type="InterPro" id="IPR050888">
    <property type="entry name" value="ZnF_C2H2-type_TF"/>
</dbReference>
<evidence type="ECO:0000313" key="10">
    <source>
        <dbReference type="Proteomes" id="UP000005237"/>
    </source>
</evidence>
<feature type="domain" description="C2H2-type" evidence="8">
    <location>
        <begin position="146"/>
        <end position="170"/>
    </location>
</feature>
<evidence type="ECO:0000259" key="8">
    <source>
        <dbReference type="PROSITE" id="PS50157"/>
    </source>
</evidence>
<evidence type="ECO:0000256" key="6">
    <source>
        <dbReference type="ARBA" id="ARBA00023242"/>
    </source>
</evidence>
<keyword evidence="5" id="KW-0862">Zinc</keyword>
<dbReference type="InterPro" id="IPR013087">
    <property type="entry name" value="Znf_C2H2_type"/>
</dbReference>
<dbReference type="SMART" id="SM00355">
    <property type="entry name" value="ZnF_C2H2"/>
    <property type="match status" value="3"/>
</dbReference>
<keyword evidence="6" id="KW-0539">Nucleus</keyword>
<comment type="subcellular location">
    <subcellularLocation>
        <location evidence="1">Nucleus</location>
    </subcellularLocation>
</comment>
<reference evidence="9" key="2">
    <citation type="submission" date="2022-06" db="UniProtKB">
        <authorList>
            <consortium name="EnsemblMetazoa"/>
        </authorList>
    </citation>
    <scope>IDENTIFICATION</scope>
    <source>
        <strain evidence="9">DF5081</strain>
    </source>
</reference>
<evidence type="ECO:0000256" key="4">
    <source>
        <dbReference type="ARBA" id="ARBA00022771"/>
    </source>
</evidence>
<evidence type="ECO:0000256" key="1">
    <source>
        <dbReference type="ARBA" id="ARBA00004123"/>
    </source>
</evidence>
<evidence type="ECO:0000256" key="3">
    <source>
        <dbReference type="ARBA" id="ARBA00022737"/>
    </source>
</evidence>
<evidence type="ECO:0000256" key="2">
    <source>
        <dbReference type="ARBA" id="ARBA00022723"/>
    </source>
</evidence>
<dbReference type="GO" id="GO:0005634">
    <property type="term" value="C:nucleus"/>
    <property type="evidence" value="ECO:0007669"/>
    <property type="project" value="UniProtKB-SubCell"/>
</dbReference>
<dbReference type="EnsemblMetazoa" id="CJA38978.1">
    <property type="protein sequence ID" value="CJA38978.1"/>
    <property type="gene ID" value="WBGene00214825"/>
</dbReference>
<dbReference type="PANTHER" id="PTHR24406">
    <property type="entry name" value="TRANSCRIPTIONAL REPRESSOR CTCFL-RELATED"/>
    <property type="match status" value="1"/>
</dbReference>
<dbReference type="Gene3D" id="3.30.160.60">
    <property type="entry name" value="Classic Zinc Finger"/>
    <property type="match status" value="1"/>
</dbReference>
<dbReference type="GO" id="GO:0008270">
    <property type="term" value="F:zinc ion binding"/>
    <property type="evidence" value="ECO:0007669"/>
    <property type="project" value="UniProtKB-KW"/>
</dbReference>
<dbReference type="Pfam" id="PF00096">
    <property type="entry name" value="zf-C2H2"/>
    <property type="match status" value="1"/>
</dbReference>
<organism evidence="9 10">
    <name type="scientific">Caenorhabditis japonica</name>
    <dbReference type="NCBI Taxonomy" id="281687"/>
    <lineage>
        <taxon>Eukaryota</taxon>
        <taxon>Metazoa</taxon>
        <taxon>Ecdysozoa</taxon>
        <taxon>Nematoda</taxon>
        <taxon>Chromadorea</taxon>
        <taxon>Rhabditida</taxon>
        <taxon>Rhabditina</taxon>
        <taxon>Rhabditomorpha</taxon>
        <taxon>Rhabditoidea</taxon>
        <taxon>Rhabditidae</taxon>
        <taxon>Peloderinae</taxon>
        <taxon>Caenorhabditis</taxon>
    </lineage>
</organism>
<reference evidence="10" key="1">
    <citation type="submission" date="2010-08" db="EMBL/GenBank/DDBJ databases">
        <authorList>
            <consortium name="Caenorhabditis japonica Sequencing Consortium"/>
            <person name="Wilson R.K."/>
        </authorList>
    </citation>
    <scope>NUCLEOTIDE SEQUENCE [LARGE SCALE GENOMIC DNA]</scope>
    <source>
        <strain evidence="10">DF5081</strain>
    </source>
</reference>
<sequence>MDETVEFMAQNMVYIPESQCLFDAGKSVVEDFLHGSSAEIPMETSLQSTSTSAYFEIPPPTKPAELYCYTCGAVFNNRKSLYRHGKATEHQTRRFKYNRGVKFEKKPLIPENLAAGPPIEQIEDLANVSNIFQEEDHENSLEKSVLTCYECGKVFNNRKAMYRHGKQTSHIVRLRRAGKSKGGSILCVKCEYSTRTEGYLRRHMQRVHCVV</sequence>
<accession>A0A8R1ELE7</accession>
<protein>
    <recommendedName>
        <fullName evidence="8">C2H2-type domain-containing protein</fullName>
    </recommendedName>
</protein>